<dbReference type="AlphaFoldDB" id="A0AAE3KFT9"/>
<dbReference type="InterPro" id="IPR036390">
    <property type="entry name" value="WH_DNA-bd_sf"/>
</dbReference>
<dbReference type="InterPro" id="IPR005119">
    <property type="entry name" value="LysR_subst-bd"/>
</dbReference>
<accession>A0AAE3KFT9</accession>
<dbReference type="RefSeq" id="WP_253769939.1">
    <property type="nucleotide sequence ID" value="NZ_JAMTCK010000004.1"/>
</dbReference>
<evidence type="ECO:0000256" key="2">
    <source>
        <dbReference type="ARBA" id="ARBA00023015"/>
    </source>
</evidence>
<dbReference type="PANTHER" id="PTHR30126">
    <property type="entry name" value="HTH-TYPE TRANSCRIPTIONAL REGULATOR"/>
    <property type="match status" value="1"/>
</dbReference>
<evidence type="ECO:0000256" key="4">
    <source>
        <dbReference type="ARBA" id="ARBA00023163"/>
    </source>
</evidence>
<evidence type="ECO:0000313" key="6">
    <source>
        <dbReference type="EMBL" id="MCP2165307.1"/>
    </source>
</evidence>
<keyword evidence="3 6" id="KW-0238">DNA-binding</keyword>
<dbReference type="CDD" id="cd05466">
    <property type="entry name" value="PBP2_LTTR_substrate"/>
    <property type="match status" value="1"/>
</dbReference>
<dbReference type="PANTHER" id="PTHR30126:SF39">
    <property type="entry name" value="HTH-TYPE TRANSCRIPTIONAL REGULATOR CYSL"/>
    <property type="match status" value="1"/>
</dbReference>
<organism evidence="6 7">
    <name type="scientific">Goodfellowiella coeruleoviolacea</name>
    <dbReference type="NCBI Taxonomy" id="334858"/>
    <lineage>
        <taxon>Bacteria</taxon>
        <taxon>Bacillati</taxon>
        <taxon>Actinomycetota</taxon>
        <taxon>Actinomycetes</taxon>
        <taxon>Pseudonocardiales</taxon>
        <taxon>Pseudonocardiaceae</taxon>
        <taxon>Goodfellowiella</taxon>
    </lineage>
</organism>
<dbReference type="Gene3D" id="1.10.10.10">
    <property type="entry name" value="Winged helix-like DNA-binding domain superfamily/Winged helix DNA-binding domain"/>
    <property type="match status" value="1"/>
</dbReference>
<keyword evidence="7" id="KW-1185">Reference proteome</keyword>
<protein>
    <submittedName>
        <fullName evidence="6">DNA-binding transcriptional regulator, LysR family</fullName>
    </submittedName>
</protein>
<proteinExistence type="inferred from homology"/>
<feature type="domain" description="HTH lysR-type" evidence="5">
    <location>
        <begin position="1"/>
        <end position="58"/>
    </location>
</feature>
<dbReference type="SUPFAM" id="SSF53850">
    <property type="entry name" value="Periplasmic binding protein-like II"/>
    <property type="match status" value="1"/>
</dbReference>
<keyword evidence="4" id="KW-0804">Transcription</keyword>
<dbReference type="SUPFAM" id="SSF46785">
    <property type="entry name" value="Winged helix' DNA-binding domain"/>
    <property type="match status" value="1"/>
</dbReference>
<dbReference type="Gene3D" id="3.40.190.10">
    <property type="entry name" value="Periplasmic binding protein-like II"/>
    <property type="match status" value="3"/>
</dbReference>
<dbReference type="GO" id="GO:0003700">
    <property type="term" value="F:DNA-binding transcription factor activity"/>
    <property type="evidence" value="ECO:0007669"/>
    <property type="project" value="InterPro"/>
</dbReference>
<dbReference type="InterPro" id="IPR036388">
    <property type="entry name" value="WH-like_DNA-bd_sf"/>
</dbReference>
<sequence length="301" mass="31849">MELRQLAAFLAVARTGTITAAATELDLAPSSLSEQVRALERSLHAELFHRTPTGMRLSDQGQALLPHARSLLAQAEQARRAVAGQPRRVRVGTLETLAASHLPGVLATLAQRRPELAVQVDTMPRTALLAGLAEGELDAVLLLDLGPVLGGLGFTPPPGRSPLSAARLAFVDLDTVPLALVAAPGHPARALGVLTAARVAAQRLLVTEPGCSFFLALHHLVAAPTDLVPLRSLATMRAWAAEGLGLALLPEFTVAEDLAAGRLVRLPLHESPPELCLRLVWPADRENTDPDLKQVLYALTA</sequence>
<evidence type="ECO:0000256" key="3">
    <source>
        <dbReference type="ARBA" id="ARBA00023125"/>
    </source>
</evidence>
<dbReference type="Proteomes" id="UP001206128">
    <property type="component" value="Unassembled WGS sequence"/>
</dbReference>
<dbReference type="GO" id="GO:0000976">
    <property type="term" value="F:transcription cis-regulatory region binding"/>
    <property type="evidence" value="ECO:0007669"/>
    <property type="project" value="TreeGrafter"/>
</dbReference>
<evidence type="ECO:0000256" key="1">
    <source>
        <dbReference type="ARBA" id="ARBA00009437"/>
    </source>
</evidence>
<dbReference type="InterPro" id="IPR000847">
    <property type="entry name" value="LysR_HTH_N"/>
</dbReference>
<dbReference type="Pfam" id="PF03466">
    <property type="entry name" value="LysR_substrate"/>
    <property type="match status" value="1"/>
</dbReference>
<dbReference type="FunFam" id="1.10.10.10:FF:000001">
    <property type="entry name" value="LysR family transcriptional regulator"/>
    <property type="match status" value="1"/>
</dbReference>
<dbReference type="PROSITE" id="PS50931">
    <property type="entry name" value="HTH_LYSR"/>
    <property type="match status" value="1"/>
</dbReference>
<dbReference type="EMBL" id="JAMTCK010000004">
    <property type="protein sequence ID" value="MCP2165307.1"/>
    <property type="molecule type" value="Genomic_DNA"/>
</dbReference>
<dbReference type="Pfam" id="PF00126">
    <property type="entry name" value="HTH_1"/>
    <property type="match status" value="1"/>
</dbReference>
<name>A0AAE3KFT9_9PSEU</name>
<comment type="caution">
    <text evidence="6">The sequence shown here is derived from an EMBL/GenBank/DDBJ whole genome shotgun (WGS) entry which is preliminary data.</text>
</comment>
<comment type="similarity">
    <text evidence="1">Belongs to the LysR transcriptional regulatory family.</text>
</comment>
<gene>
    <name evidence="6" type="ORF">LX83_002156</name>
</gene>
<reference evidence="6" key="1">
    <citation type="submission" date="2022-06" db="EMBL/GenBank/DDBJ databases">
        <title>Genomic Encyclopedia of Archaeal and Bacterial Type Strains, Phase II (KMG-II): from individual species to whole genera.</title>
        <authorList>
            <person name="Goeker M."/>
        </authorList>
    </citation>
    <scope>NUCLEOTIDE SEQUENCE</scope>
    <source>
        <strain evidence="6">DSM 43935</strain>
    </source>
</reference>
<evidence type="ECO:0000313" key="7">
    <source>
        <dbReference type="Proteomes" id="UP001206128"/>
    </source>
</evidence>
<evidence type="ECO:0000259" key="5">
    <source>
        <dbReference type="PROSITE" id="PS50931"/>
    </source>
</evidence>
<keyword evidence="2" id="KW-0805">Transcription regulation</keyword>